<sequence length="705" mass="75721">MSFPLTPSKRPYNRGLSEHNGKGKWQKSAGFYQHHQPLKVSPNSTVFRVLCPASKSGSVIGKGGAIVSQIRQETGAKVIVEDNVPGCDERVIVIVGSDKDAEVSNEQSKDNDEDNKDAEESDDTKENDENNEDKESAPVGDSQSEKATSSVQKALFLVFERIVEGEPETDGEDGESSKASSVVVRLLVLSSQVGCLLGKGGSVIKQMSAESGAQIRILPRDKIPQCASSVDELVQLTGGLDAVRKALQSVSQQLLENPPRDRDSFPAKPSGPSSNPFDSPLPKPEAYLTPNYHFSAQGAPYVTGPHDGGDYHPIVHPSVPKFHESVIPSRMKPSQDVLTFRLLCHDEKVGGVIGKGGTIIKTIQHETGCDIKIMEGVPDSEDRIIIVSGPAHPDDMISAAQDAILRVQSRIVRAVADSKEKNVLSRLLVSSNQIGCLLGKGGSIIAEMRKLSGAHIRILGKDQMPKCVSENEEVVQITGEFEAVQEALLQITTRLRHHLFRDSSFPFNHMAHPSFPDQVSPFPPYMGRRELSPPGMYSSLGPSFHKFDAVGGLRPHGGFHPHDDRSAFVPNIHRSGAPPHISERKLSSAPWGSQGLTDGGGPMNTSDYAGATQRRIGSFGGGSQPAIITSTTVEVVVPRSLVPSIYGEDGGCLKQIRQISGAKVTITEPRPGATETTIIISGTPEQTHAAQSLLQAFVMSETGSP</sequence>
<dbReference type="CDD" id="cd22462">
    <property type="entry name" value="KH-I_HEN4_like_rpt5"/>
    <property type="match status" value="1"/>
</dbReference>
<name>A0A835DLU4_TETSI</name>
<feature type="compositionally biased region" description="Basic and acidic residues" evidence="3">
    <location>
        <begin position="98"/>
        <end position="110"/>
    </location>
</feature>
<feature type="domain" description="K Homology" evidence="4">
    <location>
        <begin position="421"/>
        <end position="496"/>
    </location>
</feature>
<dbReference type="CDD" id="cd22460">
    <property type="entry name" value="KH-I_PEPPER_rpt2_like"/>
    <property type="match status" value="2"/>
</dbReference>
<feature type="compositionally biased region" description="Acidic residues" evidence="3">
    <location>
        <begin position="111"/>
        <end position="132"/>
    </location>
</feature>
<evidence type="ECO:0000256" key="3">
    <source>
        <dbReference type="SAM" id="MobiDB-lite"/>
    </source>
</evidence>
<dbReference type="CDD" id="cd22459">
    <property type="entry name" value="KH-I_PEPPER_rpt1_like"/>
    <property type="match status" value="1"/>
</dbReference>
<dbReference type="GO" id="GO:0003723">
    <property type="term" value="F:RNA binding"/>
    <property type="evidence" value="ECO:0007669"/>
    <property type="project" value="UniProtKB-UniRule"/>
</dbReference>
<feature type="region of interest" description="Disordered" evidence="3">
    <location>
        <begin position="580"/>
        <end position="600"/>
    </location>
</feature>
<dbReference type="OrthoDB" id="442947at2759"/>
<feature type="domain" description="K Homology" evidence="4">
    <location>
        <begin position="336"/>
        <end position="409"/>
    </location>
</feature>
<dbReference type="PANTHER" id="PTHR10288">
    <property type="entry name" value="KH DOMAIN CONTAINING RNA BINDING PROTEIN"/>
    <property type="match status" value="1"/>
</dbReference>
<comment type="caution">
    <text evidence="5">The sequence shown here is derived from an EMBL/GenBank/DDBJ whole genome shotgun (WGS) entry which is preliminary data.</text>
</comment>
<dbReference type="InterPro" id="IPR004087">
    <property type="entry name" value="KH_dom"/>
</dbReference>
<feature type="domain" description="K Homology" evidence="4">
    <location>
        <begin position="43"/>
        <end position="113"/>
    </location>
</feature>
<evidence type="ECO:0000256" key="1">
    <source>
        <dbReference type="ARBA" id="ARBA00022737"/>
    </source>
</evidence>
<dbReference type="InterPro" id="IPR004088">
    <property type="entry name" value="KH_dom_type_1"/>
</dbReference>
<keyword evidence="1" id="KW-0677">Repeat</keyword>
<dbReference type="Gene3D" id="3.30.1370.10">
    <property type="entry name" value="K Homology domain, type 1"/>
    <property type="match status" value="5"/>
</dbReference>
<feature type="domain" description="K Homology" evidence="4">
    <location>
        <begin position="180"/>
        <end position="255"/>
    </location>
</feature>
<dbReference type="OMA" id="NHYFRDA"/>
<evidence type="ECO:0000313" key="6">
    <source>
        <dbReference type="Proteomes" id="UP000655225"/>
    </source>
</evidence>
<gene>
    <name evidence="5" type="ORF">HHK36_009683</name>
</gene>
<reference evidence="5 6" key="1">
    <citation type="submission" date="2020-04" db="EMBL/GenBank/DDBJ databases">
        <title>Plant Genome Project.</title>
        <authorList>
            <person name="Zhang R.-G."/>
        </authorList>
    </citation>
    <scope>NUCLEOTIDE SEQUENCE [LARGE SCALE GENOMIC DNA]</scope>
    <source>
        <strain evidence="5">YNK0</strain>
        <tissue evidence="5">Leaf</tissue>
    </source>
</reference>
<dbReference type="Proteomes" id="UP000655225">
    <property type="component" value="Unassembled WGS sequence"/>
</dbReference>
<evidence type="ECO:0000256" key="2">
    <source>
        <dbReference type="PROSITE-ProRule" id="PRU00117"/>
    </source>
</evidence>
<proteinExistence type="predicted"/>
<feature type="region of interest" description="Disordered" evidence="3">
    <location>
        <begin position="98"/>
        <end position="147"/>
    </location>
</feature>
<feature type="region of interest" description="Disordered" evidence="3">
    <location>
        <begin position="1"/>
        <end position="24"/>
    </location>
</feature>
<dbReference type="PROSITE" id="PS50084">
    <property type="entry name" value="KH_TYPE_1"/>
    <property type="match status" value="5"/>
</dbReference>
<keyword evidence="6" id="KW-1185">Reference proteome</keyword>
<accession>A0A835DLU4</accession>
<keyword evidence="2" id="KW-0694">RNA-binding</keyword>
<protein>
    <recommendedName>
        <fullName evidence="4">K Homology domain-containing protein</fullName>
    </recommendedName>
</protein>
<evidence type="ECO:0000259" key="4">
    <source>
        <dbReference type="SMART" id="SM00322"/>
    </source>
</evidence>
<dbReference type="AlphaFoldDB" id="A0A835DLU4"/>
<feature type="region of interest" description="Disordered" evidence="3">
    <location>
        <begin position="254"/>
        <end position="282"/>
    </location>
</feature>
<dbReference type="EMBL" id="JABCRI010000006">
    <property type="protein sequence ID" value="KAF8404794.1"/>
    <property type="molecule type" value="Genomic_DNA"/>
</dbReference>
<dbReference type="SMART" id="SM00322">
    <property type="entry name" value="KH"/>
    <property type="match status" value="5"/>
</dbReference>
<evidence type="ECO:0000313" key="5">
    <source>
        <dbReference type="EMBL" id="KAF8404794.1"/>
    </source>
</evidence>
<dbReference type="SUPFAM" id="SSF54791">
    <property type="entry name" value="Eukaryotic type KH-domain (KH-domain type I)"/>
    <property type="match status" value="5"/>
</dbReference>
<dbReference type="InterPro" id="IPR036612">
    <property type="entry name" value="KH_dom_type_1_sf"/>
</dbReference>
<dbReference type="Pfam" id="PF00013">
    <property type="entry name" value="KH_1"/>
    <property type="match status" value="5"/>
</dbReference>
<organism evidence="5 6">
    <name type="scientific">Tetracentron sinense</name>
    <name type="common">Spur-leaf</name>
    <dbReference type="NCBI Taxonomy" id="13715"/>
    <lineage>
        <taxon>Eukaryota</taxon>
        <taxon>Viridiplantae</taxon>
        <taxon>Streptophyta</taxon>
        <taxon>Embryophyta</taxon>
        <taxon>Tracheophyta</taxon>
        <taxon>Spermatophyta</taxon>
        <taxon>Magnoliopsida</taxon>
        <taxon>Trochodendrales</taxon>
        <taxon>Trochodendraceae</taxon>
        <taxon>Tetracentron</taxon>
    </lineage>
</organism>
<feature type="domain" description="K Homology" evidence="4">
    <location>
        <begin position="629"/>
        <end position="699"/>
    </location>
</feature>